<keyword evidence="7" id="KW-0378">Hydrolase</keyword>
<dbReference type="InterPro" id="IPR035952">
    <property type="entry name" value="Rhomboid-like_sf"/>
</dbReference>
<dbReference type="GO" id="GO:0004252">
    <property type="term" value="F:serine-type endopeptidase activity"/>
    <property type="evidence" value="ECO:0007669"/>
    <property type="project" value="InterPro"/>
</dbReference>
<feature type="non-terminal residue" evidence="13">
    <location>
        <position position="1"/>
    </location>
</feature>
<dbReference type="AlphaFoldDB" id="A0A1R0H6Z4"/>
<comment type="subcellular location">
    <subcellularLocation>
        <location evidence="2">Membrane</location>
        <topology evidence="2">Multi-pass membrane protein</topology>
    </subcellularLocation>
</comment>
<feature type="transmembrane region" description="Helical" evidence="11">
    <location>
        <begin position="40"/>
        <end position="58"/>
    </location>
</feature>
<proteinExistence type="inferred from homology"/>
<evidence type="ECO:0000256" key="5">
    <source>
        <dbReference type="ARBA" id="ARBA00022670"/>
    </source>
</evidence>
<evidence type="ECO:0000313" key="13">
    <source>
        <dbReference type="EMBL" id="OLY84945.1"/>
    </source>
</evidence>
<keyword evidence="9 11" id="KW-0472">Membrane</keyword>
<evidence type="ECO:0000256" key="6">
    <source>
        <dbReference type="ARBA" id="ARBA00022692"/>
    </source>
</evidence>
<dbReference type="PANTHER" id="PTHR43066:SF1">
    <property type="entry name" value="RHOMBOID PROTEIN 2"/>
    <property type="match status" value="1"/>
</dbReference>
<keyword evidence="6 11" id="KW-0812">Transmembrane</keyword>
<protein>
    <recommendedName>
        <fullName evidence="4">rhomboid protease</fullName>
        <ecNumber evidence="4">3.4.21.105</ecNumber>
    </recommendedName>
</protein>
<feature type="transmembrane region" description="Helical" evidence="11">
    <location>
        <begin position="6"/>
        <end position="28"/>
    </location>
</feature>
<feature type="transmembrane region" description="Helical" evidence="11">
    <location>
        <begin position="93"/>
        <end position="114"/>
    </location>
</feature>
<evidence type="ECO:0000256" key="8">
    <source>
        <dbReference type="ARBA" id="ARBA00022989"/>
    </source>
</evidence>
<dbReference type="Proteomes" id="UP000187455">
    <property type="component" value="Unassembled WGS sequence"/>
</dbReference>
<dbReference type="Pfam" id="PF01694">
    <property type="entry name" value="Rhomboid"/>
    <property type="match status" value="1"/>
</dbReference>
<comment type="catalytic activity">
    <reaction evidence="1">
        <text>Cleaves type-1 transmembrane domains using a catalytic dyad composed of serine and histidine that are contributed by different transmembrane domains.</text>
        <dbReference type="EC" id="3.4.21.105"/>
    </reaction>
</comment>
<keyword evidence="8 11" id="KW-1133">Transmembrane helix</keyword>
<dbReference type="GO" id="GO:0016020">
    <property type="term" value="C:membrane"/>
    <property type="evidence" value="ECO:0007669"/>
    <property type="project" value="UniProtKB-SubCell"/>
</dbReference>
<sequence>WRLFTYPFFHFGFAHLLFNLLALVVYSFTFEFEIGTSKYLYILIPIFTVFPGIFATSIQHFLQIDVYTAGASGLIFSLIAWDCRQGPPRSFLGLFSIHRLVYPFFLLLIIQILAPNSSMLGHFSGIIFGFGFAYHIFDLIIPSTSFFKRAENKILPSALLNYKRYIRQDSFSTFNSTGGSVFSNPPTDSQNSISSQFSNLFRGNYPPLSTAPPTQPSSTSDSSFAIPGRTLGENPQK</sequence>
<evidence type="ECO:0000256" key="10">
    <source>
        <dbReference type="SAM" id="MobiDB-lite"/>
    </source>
</evidence>
<evidence type="ECO:0000256" key="3">
    <source>
        <dbReference type="ARBA" id="ARBA00009045"/>
    </source>
</evidence>
<keyword evidence="5" id="KW-0645">Protease</keyword>
<dbReference type="STRING" id="133383.A0A1R0H6Z4"/>
<feature type="transmembrane region" description="Helical" evidence="11">
    <location>
        <begin position="120"/>
        <end position="141"/>
    </location>
</feature>
<evidence type="ECO:0000256" key="2">
    <source>
        <dbReference type="ARBA" id="ARBA00004141"/>
    </source>
</evidence>
<dbReference type="InterPro" id="IPR022764">
    <property type="entry name" value="Peptidase_S54_rhomboid_dom"/>
</dbReference>
<dbReference type="EMBL" id="LSSL01000297">
    <property type="protein sequence ID" value="OLY84945.1"/>
    <property type="molecule type" value="Genomic_DNA"/>
</dbReference>
<dbReference type="EC" id="3.4.21.105" evidence="4"/>
<feature type="domain" description="Peptidase S54 rhomboid" evidence="12">
    <location>
        <begin position="1"/>
        <end position="137"/>
    </location>
</feature>
<evidence type="ECO:0000256" key="4">
    <source>
        <dbReference type="ARBA" id="ARBA00013039"/>
    </source>
</evidence>
<evidence type="ECO:0000256" key="9">
    <source>
        <dbReference type="ARBA" id="ARBA00023136"/>
    </source>
</evidence>
<feature type="region of interest" description="Disordered" evidence="10">
    <location>
        <begin position="203"/>
        <end position="237"/>
    </location>
</feature>
<evidence type="ECO:0000256" key="7">
    <source>
        <dbReference type="ARBA" id="ARBA00022801"/>
    </source>
</evidence>
<reference evidence="13 14" key="1">
    <citation type="journal article" date="2016" name="Mol. Biol. Evol.">
        <title>Genome-Wide Survey of Gut Fungi (Harpellales) Reveals the First Horizontally Transferred Ubiquitin Gene from a Mosquito Host.</title>
        <authorList>
            <person name="Wang Y."/>
            <person name="White M.M."/>
            <person name="Kvist S."/>
            <person name="Moncalvo J.M."/>
        </authorList>
    </citation>
    <scope>NUCLEOTIDE SEQUENCE [LARGE SCALE GENOMIC DNA]</scope>
    <source>
        <strain evidence="13 14">ALG-7-W6</strain>
    </source>
</reference>
<dbReference type="SUPFAM" id="SSF144091">
    <property type="entry name" value="Rhomboid-like"/>
    <property type="match status" value="1"/>
</dbReference>
<evidence type="ECO:0000259" key="12">
    <source>
        <dbReference type="Pfam" id="PF01694"/>
    </source>
</evidence>
<gene>
    <name evidence="13" type="ORF">AYI68_g886</name>
</gene>
<dbReference type="PANTHER" id="PTHR43066">
    <property type="entry name" value="RHOMBOID-RELATED PROTEIN"/>
    <property type="match status" value="1"/>
</dbReference>
<evidence type="ECO:0000313" key="14">
    <source>
        <dbReference type="Proteomes" id="UP000187455"/>
    </source>
</evidence>
<dbReference type="Gene3D" id="1.20.1540.10">
    <property type="entry name" value="Rhomboid-like"/>
    <property type="match status" value="1"/>
</dbReference>
<dbReference type="GO" id="GO:0006508">
    <property type="term" value="P:proteolysis"/>
    <property type="evidence" value="ECO:0007669"/>
    <property type="project" value="UniProtKB-KW"/>
</dbReference>
<comment type="similarity">
    <text evidence="3">Belongs to the peptidase S54 family.</text>
</comment>
<accession>A0A1R0H6Z4</accession>
<comment type="caution">
    <text evidence="13">The sequence shown here is derived from an EMBL/GenBank/DDBJ whole genome shotgun (WGS) entry which is preliminary data.</text>
</comment>
<organism evidence="13 14">
    <name type="scientific">Smittium mucronatum</name>
    <dbReference type="NCBI Taxonomy" id="133383"/>
    <lineage>
        <taxon>Eukaryota</taxon>
        <taxon>Fungi</taxon>
        <taxon>Fungi incertae sedis</taxon>
        <taxon>Zoopagomycota</taxon>
        <taxon>Kickxellomycotina</taxon>
        <taxon>Harpellomycetes</taxon>
        <taxon>Harpellales</taxon>
        <taxon>Legeriomycetaceae</taxon>
        <taxon>Smittium</taxon>
    </lineage>
</organism>
<name>A0A1R0H6Z4_9FUNG</name>
<evidence type="ECO:0000256" key="1">
    <source>
        <dbReference type="ARBA" id="ARBA00000156"/>
    </source>
</evidence>
<evidence type="ECO:0000256" key="11">
    <source>
        <dbReference type="SAM" id="Phobius"/>
    </source>
</evidence>
<feature type="transmembrane region" description="Helical" evidence="11">
    <location>
        <begin position="64"/>
        <end position="81"/>
    </location>
</feature>
<keyword evidence="14" id="KW-1185">Reference proteome</keyword>
<dbReference type="OrthoDB" id="10257275at2759"/>